<dbReference type="AlphaFoldDB" id="A0A0K8TC09"/>
<dbReference type="EMBL" id="GBRD01016029">
    <property type="protein sequence ID" value="JAG49797.1"/>
    <property type="molecule type" value="Transcribed_RNA"/>
</dbReference>
<comment type="cofactor">
    <cofactor evidence="6">
        <name>Zn(2+)</name>
        <dbReference type="ChEBI" id="CHEBI:29105"/>
    </cofactor>
    <text evidence="6">Binds 1 zinc ion per subunit.</text>
</comment>
<protein>
    <recommendedName>
        <fullName evidence="6">Peptide-methionine (R)-S-oxide reductase</fullName>
        <ecNumber evidence="6">1.8.4.12</ecNumber>
    </recommendedName>
</protein>
<evidence type="ECO:0000256" key="3">
    <source>
        <dbReference type="ARBA" id="ARBA00022833"/>
    </source>
</evidence>
<dbReference type="InterPro" id="IPR011057">
    <property type="entry name" value="Mss4-like_sf"/>
</dbReference>
<keyword evidence="2 6" id="KW-0479">Metal-binding</keyword>
<comment type="catalytic activity">
    <reaction evidence="5 6">
        <text>L-methionyl-[protein] + [thioredoxin]-disulfide + H2O = L-methionyl-(R)-S-oxide-[protein] + [thioredoxin]-dithiol</text>
        <dbReference type="Rhea" id="RHEA:24164"/>
        <dbReference type="Rhea" id="RHEA-COMP:10698"/>
        <dbReference type="Rhea" id="RHEA-COMP:10700"/>
        <dbReference type="Rhea" id="RHEA-COMP:12313"/>
        <dbReference type="Rhea" id="RHEA-COMP:12314"/>
        <dbReference type="ChEBI" id="CHEBI:15377"/>
        <dbReference type="ChEBI" id="CHEBI:16044"/>
        <dbReference type="ChEBI" id="CHEBI:29950"/>
        <dbReference type="ChEBI" id="CHEBI:45764"/>
        <dbReference type="ChEBI" id="CHEBI:50058"/>
        <dbReference type="EC" id="1.8.4.12"/>
    </reaction>
</comment>
<evidence type="ECO:0000256" key="1">
    <source>
        <dbReference type="ARBA" id="ARBA00007174"/>
    </source>
</evidence>
<dbReference type="SUPFAM" id="SSF51316">
    <property type="entry name" value="Mss4-like"/>
    <property type="match status" value="1"/>
</dbReference>
<reference evidence="8" key="1">
    <citation type="submission" date="2014-09" db="EMBL/GenBank/DDBJ databases">
        <authorList>
            <person name="Magalhaes I.L.F."/>
            <person name="Oliveira U."/>
            <person name="Santos F.R."/>
            <person name="Vidigal T.H.D.A."/>
            <person name="Brescovit A.D."/>
            <person name="Santos A.J."/>
        </authorList>
    </citation>
    <scope>NUCLEOTIDE SEQUENCE</scope>
</reference>
<dbReference type="GO" id="GO:0005737">
    <property type="term" value="C:cytoplasm"/>
    <property type="evidence" value="ECO:0007669"/>
    <property type="project" value="TreeGrafter"/>
</dbReference>
<dbReference type="PROSITE" id="PS51790">
    <property type="entry name" value="MSRB"/>
    <property type="match status" value="1"/>
</dbReference>
<evidence type="ECO:0000313" key="8">
    <source>
        <dbReference type="EMBL" id="JAG63092.1"/>
    </source>
</evidence>
<dbReference type="EMBL" id="GBRD01002729">
    <property type="protein sequence ID" value="JAG63092.1"/>
    <property type="molecule type" value="Transcribed_RNA"/>
</dbReference>
<accession>A0A0K8TC09</accession>
<dbReference type="Pfam" id="PF01641">
    <property type="entry name" value="SelR"/>
    <property type="match status" value="1"/>
</dbReference>
<dbReference type="GO" id="GO:0033743">
    <property type="term" value="F:peptide-methionine (R)-S-oxide reductase activity"/>
    <property type="evidence" value="ECO:0007669"/>
    <property type="project" value="UniProtKB-EC"/>
</dbReference>
<dbReference type="GO" id="GO:0046872">
    <property type="term" value="F:metal ion binding"/>
    <property type="evidence" value="ECO:0007669"/>
    <property type="project" value="UniProtKB-KW"/>
</dbReference>
<dbReference type="PANTHER" id="PTHR10173:SF52">
    <property type="entry name" value="METHIONINE-R-SULFOXIDE REDUCTASE B1"/>
    <property type="match status" value="1"/>
</dbReference>
<dbReference type="PANTHER" id="PTHR10173">
    <property type="entry name" value="METHIONINE SULFOXIDE REDUCTASE"/>
    <property type="match status" value="1"/>
</dbReference>
<keyword evidence="3 6" id="KW-0862">Zinc</keyword>
<dbReference type="NCBIfam" id="TIGR00357">
    <property type="entry name" value="peptide-methionine (R)-S-oxide reductase MsrB"/>
    <property type="match status" value="1"/>
</dbReference>
<dbReference type="EC" id="1.8.4.12" evidence="6"/>
<sequence>MCSVGSLITLRRFLAVTPISHRLCFTPAFQIRPALFETNFSNPTTFFKAKTFAKMTDNKEDLKKKLTPLQYHVTQEKGTERPHTGEYDKFFEEGMYSCVVCGQELFSSKTKFDSGCGWPAFNDVLDQGLVKLSTDTSLVGANLLLLIKPKPGMIRTEVQCAKCDAHLGHVFDDGPKPTRKRFCINSASMNFTPTKK</sequence>
<feature type="domain" description="MsrB" evidence="7">
    <location>
        <begin position="59"/>
        <end position="194"/>
    </location>
</feature>
<dbReference type="GO" id="GO:0006979">
    <property type="term" value="P:response to oxidative stress"/>
    <property type="evidence" value="ECO:0007669"/>
    <property type="project" value="InterPro"/>
</dbReference>
<evidence type="ECO:0000256" key="2">
    <source>
        <dbReference type="ARBA" id="ARBA00022723"/>
    </source>
</evidence>
<evidence type="ECO:0000259" key="7">
    <source>
        <dbReference type="PROSITE" id="PS51790"/>
    </source>
</evidence>
<evidence type="ECO:0000256" key="6">
    <source>
        <dbReference type="RuleBase" id="RU365044"/>
    </source>
</evidence>
<dbReference type="GO" id="GO:0030091">
    <property type="term" value="P:protein repair"/>
    <property type="evidence" value="ECO:0007669"/>
    <property type="project" value="InterPro"/>
</dbReference>
<dbReference type="Gene3D" id="2.170.150.20">
    <property type="entry name" value="Peptide methionine sulfoxide reductase"/>
    <property type="match status" value="1"/>
</dbReference>
<name>A0A0K8TC09_LYGHE</name>
<proteinExistence type="inferred from homology"/>
<dbReference type="InterPro" id="IPR002579">
    <property type="entry name" value="Met_Sox_Rdtase_MsrB_dom"/>
</dbReference>
<keyword evidence="4 6" id="KW-0560">Oxidoreductase</keyword>
<evidence type="ECO:0000256" key="4">
    <source>
        <dbReference type="ARBA" id="ARBA00023002"/>
    </source>
</evidence>
<evidence type="ECO:0000256" key="5">
    <source>
        <dbReference type="ARBA" id="ARBA00048488"/>
    </source>
</evidence>
<comment type="function">
    <text evidence="6">Methionine-sulfoxide reductase that specifically reduces methionine (R)-sulfoxide back to methionine. While in many cases methionine oxidation is the result of random oxidation following oxidative stress, methionine oxidation is also a post-translational modification that takes place on specific residues.</text>
</comment>
<comment type="similarity">
    <text evidence="1 6">Belongs to the MsrB Met sulfoxide reductase family.</text>
</comment>
<dbReference type="FunFam" id="2.170.150.20:FF:000001">
    <property type="entry name" value="Peptide methionine sulfoxide reductase MsrB"/>
    <property type="match status" value="1"/>
</dbReference>
<organism evidence="8">
    <name type="scientific">Lygus hesperus</name>
    <name type="common">Western plant bug</name>
    <dbReference type="NCBI Taxonomy" id="30085"/>
    <lineage>
        <taxon>Eukaryota</taxon>
        <taxon>Metazoa</taxon>
        <taxon>Ecdysozoa</taxon>
        <taxon>Arthropoda</taxon>
        <taxon>Hexapoda</taxon>
        <taxon>Insecta</taxon>
        <taxon>Pterygota</taxon>
        <taxon>Neoptera</taxon>
        <taxon>Paraneoptera</taxon>
        <taxon>Hemiptera</taxon>
        <taxon>Heteroptera</taxon>
        <taxon>Panheteroptera</taxon>
        <taxon>Cimicomorpha</taxon>
        <taxon>Miridae</taxon>
        <taxon>Mirini</taxon>
        <taxon>Lygus</taxon>
    </lineage>
</organism>
<dbReference type="InterPro" id="IPR028427">
    <property type="entry name" value="Met_Sox_Rdtase_MsrB"/>
</dbReference>